<keyword evidence="3" id="KW-1185">Reference proteome</keyword>
<accession>A0A2P6NZ01</accession>
<name>A0A2P6NZ01_9EUKA</name>
<gene>
    <name evidence="2" type="ORF">PROFUN_01903</name>
</gene>
<feature type="compositionally biased region" description="Acidic residues" evidence="1">
    <location>
        <begin position="145"/>
        <end position="163"/>
    </location>
</feature>
<dbReference type="EMBL" id="MDYQ01000005">
    <property type="protein sequence ID" value="PRP89183.1"/>
    <property type="molecule type" value="Genomic_DNA"/>
</dbReference>
<feature type="region of interest" description="Disordered" evidence="1">
    <location>
        <begin position="143"/>
        <end position="170"/>
    </location>
</feature>
<evidence type="ECO:0000313" key="2">
    <source>
        <dbReference type="EMBL" id="PRP89183.1"/>
    </source>
</evidence>
<sequence>MSDDEIPRAEPIPHLDLSLDVENDVMWQRKKVTAREEKGMEWAININLSKPQSEKELWEVYKNVKLSSHGGDGTGFPGAVSFLGFSADGNQSELFGEKFLMRECGEEPEQYKVTMPNRKPKRPKKFQDILVVVKLISRTYHSVEDLSDEEEEEEEEMQEEDQAMDAQPNSEGEIEVVELFNDDRELEPELIGREDLQKLLVQVQEATKNYDKKAKIAPEEPAADGAKRAETLAETIDFCDHVTGIELLAPRGGFSGPQLYDTLVSLGFTYEPESKQFLMDLTDHLSQLKRDYNKKKKINPIRGGRPRRPEPEEDEEEEESGLMEVVGSTGMENLSQTAMTDPQARLSSLSFQFFLPHCRYPFTLARAVVLAAEEIVDIDRRPCPSHNPVIDEVKEMMMSMQRAGLRPGSPECGYLF</sequence>
<dbReference type="AlphaFoldDB" id="A0A2P6NZ01"/>
<proteinExistence type="predicted"/>
<dbReference type="Proteomes" id="UP000241769">
    <property type="component" value="Unassembled WGS sequence"/>
</dbReference>
<comment type="caution">
    <text evidence="2">The sequence shown here is derived from an EMBL/GenBank/DDBJ whole genome shotgun (WGS) entry which is preliminary data.</text>
</comment>
<organism evidence="2 3">
    <name type="scientific">Planoprotostelium fungivorum</name>
    <dbReference type="NCBI Taxonomy" id="1890364"/>
    <lineage>
        <taxon>Eukaryota</taxon>
        <taxon>Amoebozoa</taxon>
        <taxon>Evosea</taxon>
        <taxon>Variosea</taxon>
        <taxon>Cavosteliida</taxon>
        <taxon>Cavosteliaceae</taxon>
        <taxon>Planoprotostelium</taxon>
    </lineage>
</organism>
<feature type="region of interest" description="Disordered" evidence="1">
    <location>
        <begin position="296"/>
        <end position="322"/>
    </location>
</feature>
<evidence type="ECO:0000313" key="3">
    <source>
        <dbReference type="Proteomes" id="UP000241769"/>
    </source>
</evidence>
<reference evidence="2 3" key="1">
    <citation type="journal article" date="2018" name="Genome Biol. Evol.">
        <title>Multiple Roots of Fruiting Body Formation in Amoebozoa.</title>
        <authorList>
            <person name="Hillmann F."/>
            <person name="Forbes G."/>
            <person name="Novohradska S."/>
            <person name="Ferling I."/>
            <person name="Riege K."/>
            <person name="Groth M."/>
            <person name="Westermann M."/>
            <person name="Marz M."/>
            <person name="Spaller T."/>
            <person name="Winckler T."/>
            <person name="Schaap P."/>
            <person name="Glockner G."/>
        </authorList>
    </citation>
    <scope>NUCLEOTIDE SEQUENCE [LARGE SCALE GENOMIC DNA]</scope>
    <source>
        <strain evidence="2 3">Jena</strain>
    </source>
</reference>
<dbReference type="InParanoid" id="A0A2P6NZ01"/>
<evidence type="ECO:0000256" key="1">
    <source>
        <dbReference type="SAM" id="MobiDB-lite"/>
    </source>
</evidence>
<feature type="compositionally biased region" description="Acidic residues" evidence="1">
    <location>
        <begin position="311"/>
        <end position="321"/>
    </location>
</feature>
<protein>
    <submittedName>
        <fullName evidence="2">Uncharacterized protein</fullName>
    </submittedName>
</protein>